<sequence>MSKKPLLTIAIPTYNRSSCLARLLDSIIQQENYCHDELEVIVCDNASTDETARIAKSGLDIIRNSTYHLNEENLGMDGNFKKCFELSNGKYLWMIGDDDLIVKNGISKVFSILKSRPALDMVYVNSAAKTELNYNTDVRTSFYTNDVDFISDVKVMFTFISGMICKKTDAIVKAVGIFSPQTTGKYLMHLTWQLPLLKQGGEFAVIHNNIIEAEPDNSGGYHLYKVFSNNLATIFDVFYPREHRVSKRVRASACLFLLNFIGDEDKTKNFATNNYLRDCDSAFIDLIIYKYGLRFFYLYPKTVPLFRKIKYIIKTVLMHKLKLFKVVC</sequence>
<comment type="caution">
    <text evidence="2">The sequence shown here is derived from an EMBL/GenBank/DDBJ whole genome shotgun (WGS) entry which is preliminary data.</text>
</comment>
<dbReference type="PANTHER" id="PTHR22916">
    <property type="entry name" value="GLYCOSYLTRANSFERASE"/>
    <property type="match status" value="1"/>
</dbReference>
<dbReference type="SUPFAM" id="SSF53448">
    <property type="entry name" value="Nucleotide-diphospho-sugar transferases"/>
    <property type="match status" value="1"/>
</dbReference>
<evidence type="ECO:0000259" key="1">
    <source>
        <dbReference type="Pfam" id="PF00535"/>
    </source>
</evidence>
<gene>
    <name evidence="2" type="ORF">D3R26_21285</name>
</gene>
<name>A0A5T6U5F8_SALER</name>
<keyword evidence="2" id="KW-0808">Transferase</keyword>
<dbReference type="InterPro" id="IPR001173">
    <property type="entry name" value="Glyco_trans_2-like"/>
</dbReference>
<dbReference type="CDD" id="cd00761">
    <property type="entry name" value="Glyco_tranf_GTA_type"/>
    <property type="match status" value="1"/>
</dbReference>
<dbReference type="Gene3D" id="3.90.550.10">
    <property type="entry name" value="Spore Coat Polysaccharide Biosynthesis Protein SpsA, Chain A"/>
    <property type="match status" value="1"/>
</dbReference>
<dbReference type="AlphaFoldDB" id="A0A5T6U5F8"/>
<feature type="domain" description="Glycosyltransferase 2-like" evidence="1">
    <location>
        <begin position="8"/>
        <end position="136"/>
    </location>
</feature>
<dbReference type="Pfam" id="PF00535">
    <property type="entry name" value="Glycos_transf_2"/>
    <property type="match status" value="1"/>
</dbReference>
<dbReference type="PANTHER" id="PTHR22916:SF3">
    <property type="entry name" value="UDP-GLCNAC:BETAGAL BETA-1,3-N-ACETYLGLUCOSAMINYLTRANSFERASE-LIKE PROTEIN 1"/>
    <property type="match status" value="1"/>
</dbReference>
<accession>A0A5T6U5F8</accession>
<dbReference type="GO" id="GO:0016758">
    <property type="term" value="F:hexosyltransferase activity"/>
    <property type="evidence" value="ECO:0007669"/>
    <property type="project" value="UniProtKB-ARBA"/>
</dbReference>
<dbReference type="InterPro" id="IPR029044">
    <property type="entry name" value="Nucleotide-diphossugar_trans"/>
</dbReference>
<dbReference type="EMBL" id="AAGDJY010000023">
    <property type="protein sequence ID" value="EBM6860609.1"/>
    <property type="molecule type" value="Genomic_DNA"/>
</dbReference>
<organism evidence="2">
    <name type="scientific">Salmonella enterica</name>
    <name type="common">Salmonella choleraesuis</name>
    <dbReference type="NCBI Taxonomy" id="28901"/>
    <lineage>
        <taxon>Bacteria</taxon>
        <taxon>Pseudomonadati</taxon>
        <taxon>Pseudomonadota</taxon>
        <taxon>Gammaproteobacteria</taxon>
        <taxon>Enterobacterales</taxon>
        <taxon>Enterobacteriaceae</taxon>
        <taxon>Salmonella</taxon>
    </lineage>
</organism>
<proteinExistence type="predicted"/>
<evidence type="ECO:0000313" key="2">
    <source>
        <dbReference type="EMBL" id="EBM6860609.1"/>
    </source>
</evidence>
<protein>
    <submittedName>
        <fullName evidence="2">Glycosyltransferase family 2 protein</fullName>
    </submittedName>
</protein>
<reference evidence="2" key="1">
    <citation type="submission" date="2018-09" db="EMBL/GenBank/DDBJ databases">
        <authorList>
            <consortium name="PulseNet: The National Subtyping Network for Foodborne Disease Surveillance"/>
            <person name="Tarr C.L."/>
            <person name="Trees E."/>
            <person name="Katz L.S."/>
            <person name="Carleton-Romer H.A."/>
            <person name="Stroika S."/>
            <person name="Kucerova Z."/>
            <person name="Roache K.F."/>
            <person name="Sabol A.L."/>
            <person name="Besser J."/>
            <person name="Gerner-Smidt P."/>
        </authorList>
    </citation>
    <scope>NUCLEOTIDE SEQUENCE</scope>
    <source>
        <strain evidence="2">PNUSAS052668</strain>
    </source>
</reference>